<keyword evidence="1" id="KW-1133">Transmembrane helix</keyword>
<comment type="caution">
    <text evidence="2">The sequence shown here is derived from an EMBL/GenBank/DDBJ whole genome shotgun (WGS) entry which is preliminary data.</text>
</comment>
<dbReference type="Proteomes" id="UP000053961">
    <property type="component" value="Unassembled WGS sequence"/>
</dbReference>
<dbReference type="EMBL" id="LGFT01000042">
    <property type="protein sequence ID" value="KUK43910.1"/>
    <property type="molecule type" value="Genomic_DNA"/>
</dbReference>
<dbReference type="InterPro" id="IPR011435">
    <property type="entry name" value="UmpAB"/>
</dbReference>
<evidence type="ECO:0000313" key="2">
    <source>
        <dbReference type="EMBL" id="KUK43910.1"/>
    </source>
</evidence>
<feature type="transmembrane region" description="Helical" evidence="1">
    <location>
        <begin position="38"/>
        <end position="59"/>
    </location>
</feature>
<gene>
    <name evidence="2" type="ORF">XD72_1724</name>
    <name evidence="3" type="ORF">XE07_1103</name>
</gene>
<feature type="transmembrane region" description="Helical" evidence="1">
    <location>
        <begin position="117"/>
        <end position="141"/>
    </location>
</feature>
<evidence type="ECO:0000313" key="4">
    <source>
        <dbReference type="Proteomes" id="UP000053961"/>
    </source>
</evidence>
<organism evidence="2 5">
    <name type="scientific">Methanothrix harundinacea</name>
    <dbReference type="NCBI Taxonomy" id="301375"/>
    <lineage>
        <taxon>Archaea</taxon>
        <taxon>Methanobacteriati</taxon>
        <taxon>Methanobacteriota</taxon>
        <taxon>Stenosarchaea group</taxon>
        <taxon>Methanomicrobia</taxon>
        <taxon>Methanotrichales</taxon>
        <taxon>Methanotrichaceae</taxon>
        <taxon>Methanothrix</taxon>
    </lineage>
</organism>
<feature type="transmembrane region" description="Helical" evidence="1">
    <location>
        <begin position="183"/>
        <end position="201"/>
    </location>
</feature>
<proteinExistence type="predicted"/>
<reference evidence="4 5" key="2">
    <citation type="journal article" date="2015" name="MBio">
        <title>Genome-Resolved Metagenomic Analysis Reveals Roles for Candidate Phyla and Other Microbial Community Members in Biogeochemical Transformations in Oil Reservoirs.</title>
        <authorList>
            <person name="Hu P."/>
            <person name="Tom L."/>
            <person name="Singh A."/>
            <person name="Thomas B.C."/>
            <person name="Baker B.J."/>
            <person name="Piceno Y.M."/>
            <person name="Andersen G.L."/>
            <person name="Banfield J.F."/>
        </authorList>
    </citation>
    <scope>NUCLEOTIDE SEQUENCE [LARGE SCALE GENOMIC DNA]</scope>
    <source>
        <strain evidence="2">57_489</strain>
    </source>
</reference>
<feature type="transmembrane region" description="Helical" evidence="1">
    <location>
        <begin position="208"/>
        <end position="230"/>
    </location>
</feature>
<protein>
    <recommendedName>
        <fullName evidence="6">DUF1538 domain-containing protein</fullName>
    </recommendedName>
</protein>
<feature type="transmembrane region" description="Helical" evidence="1">
    <location>
        <begin position="80"/>
        <end position="97"/>
    </location>
</feature>
<dbReference type="EMBL" id="LGHB01000013">
    <property type="protein sequence ID" value="KUK96432.1"/>
    <property type="molecule type" value="Genomic_DNA"/>
</dbReference>
<keyword evidence="1" id="KW-0472">Membrane</keyword>
<dbReference type="Pfam" id="PF07556">
    <property type="entry name" value="DUF1538"/>
    <property type="match status" value="1"/>
</dbReference>
<evidence type="ECO:0000313" key="5">
    <source>
        <dbReference type="Proteomes" id="UP000057043"/>
    </source>
</evidence>
<reference evidence="3" key="1">
    <citation type="journal article" date="2015" name="MBio">
        <title>Genome-resolved metagenomic analysis reveals roles for candidate phyla and other microbial community members in biogeochemical transformations in oil reservoirs.</title>
        <authorList>
            <person name="Hu P."/>
            <person name="Tom L."/>
            <person name="Singh A."/>
            <person name="Thomas B.C."/>
            <person name="Baker B.J."/>
            <person name="Piceno Y.M."/>
            <person name="Andersen G.L."/>
            <person name="Banfield J.F."/>
        </authorList>
    </citation>
    <scope>NUCLEOTIDE SEQUENCE [LARGE SCALE GENOMIC DNA]</scope>
    <source>
        <strain evidence="3">56_747</strain>
    </source>
</reference>
<evidence type="ECO:0000313" key="3">
    <source>
        <dbReference type="EMBL" id="KUK96432.1"/>
    </source>
</evidence>
<accession>A0A101FT02</accession>
<feature type="transmembrane region" description="Helical" evidence="1">
    <location>
        <begin position="12"/>
        <end position="32"/>
    </location>
</feature>
<evidence type="ECO:0000256" key="1">
    <source>
        <dbReference type="SAM" id="Phobius"/>
    </source>
</evidence>
<name>A0A101FT02_9EURY</name>
<dbReference type="Proteomes" id="UP000057043">
    <property type="component" value="Unassembled WGS sequence"/>
</dbReference>
<dbReference type="AlphaFoldDB" id="A0A101FT02"/>
<sequence>MREIFKDALKEVVQSVLPISLVVLLIQLFLIGSPADKIATFLLSVVMVALGFSFFLMGVKVGMLPMGEAIGGELAKRGSIIFLVVVTFMITFLATVAEPDVRVLTGTITSVSGDLISRSALIISIAFGVGIFVVLSMLRIVYNVPIQYLYAASYFLVIVLSFFTPSDYLAISFDAGGVTTGPMTVPIILALGTGVASVMAGRSTLSDGFGLIGFASIGPILGVMLLGVFLS</sequence>
<feature type="transmembrane region" description="Helical" evidence="1">
    <location>
        <begin position="148"/>
        <end position="171"/>
    </location>
</feature>
<evidence type="ECO:0008006" key="6">
    <source>
        <dbReference type="Google" id="ProtNLM"/>
    </source>
</evidence>
<dbReference type="PATRIC" id="fig|301375.6.peg.2515"/>
<keyword evidence="1" id="KW-0812">Transmembrane</keyword>